<organism evidence="2 3">
    <name type="scientific">Rhodococcus erythropolis (strain PR4 / NBRC 100887)</name>
    <dbReference type="NCBI Taxonomy" id="234621"/>
    <lineage>
        <taxon>Bacteria</taxon>
        <taxon>Bacillati</taxon>
        <taxon>Actinomycetota</taxon>
        <taxon>Actinomycetes</taxon>
        <taxon>Mycobacteriales</taxon>
        <taxon>Nocardiaceae</taxon>
        <taxon>Rhodococcus</taxon>
        <taxon>Rhodococcus erythropolis group</taxon>
    </lineage>
</organism>
<evidence type="ECO:0000313" key="3">
    <source>
        <dbReference type="Proteomes" id="UP000002204"/>
    </source>
</evidence>
<geneLocation type="plasmid" evidence="2 3">
    <name>pREC1</name>
</geneLocation>
<dbReference type="RefSeq" id="WP_011331152.1">
    <property type="nucleotide sequence ID" value="NC_007486.1"/>
</dbReference>
<evidence type="ECO:0000313" key="2">
    <source>
        <dbReference type="EMBL" id="BAE46248.1"/>
    </source>
</evidence>
<protein>
    <submittedName>
        <fullName evidence="2">Uncharacterized protein</fullName>
    </submittedName>
</protein>
<proteinExistence type="predicted"/>
<keyword evidence="1" id="KW-0812">Transmembrane</keyword>
<dbReference type="EMBL" id="AP008932">
    <property type="protein sequence ID" value="BAE46248.1"/>
    <property type="molecule type" value="Genomic_DNA"/>
</dbReference>
<feature type="transmembrane region" description="Helical" evidence="1">
    <location>
        <begin position="26"/>
        <end position="47"/>
    </location>
</feature>
<dbReference type="HOGENOM" id="CLU_2318249_0_0_11"/>
<reference evidence="3" key="1">
    <citation type="submission" date="2005-03" db="EMBL/GenBank/DDBJ databases">
        <title>Comparison of the complete genome sequences of Rhodococcus erythropolis PR4 and Rhodococcus opacus B4.</title>
        <authorList>
            <person name="Takarada H."/>
            <person name="Sekine M."/>
            <person name="Hosoyama A."/>
            <person name="Yamada R."/>
            <person name="Fujisawa T."/>
            <person name="Omata S."/>
            <person name="Shimizu A."/>
            <person name="Tsukatani N."/>
            <person name="Tanikawa S."/>
            <person name="Fujita N."/>
            <person name="Harayama S."/>
        </authorList>
    </citation>
    <scope>NUCLEOTIDE SEQUENCE [LARGE SCALE GENOMIC DNA]</scope>
    <source>
        <strain evidence="3">PR4 / NBRC 100887</strain>
        <plasmid evidence="3">pREC1</plasmid>
    </source>
</reference>
<keyword evidence="2" id="KW-0614">Plasmid</keyword>
<dbReference type="KEGG" id="rer:RER_pREC1-00070"/>
<dbReference type="AlphaFoldDB" id="Q3L965"/>
<sequence length="99" mass="10663">MVKRQPPRMIGSVRVPAYPGQGRRMVIEGCLICLVGVAVGFVGIRLGTDTTSAGFPFLVISVLVAAVGVYRNYRGSRFQALEEAIGPSLFAPDRMPPKK</sequence>
<name>Q3L965_RHOE4</name>
<feature type="transmembrane region" description="Helical" evidence="1">
    <location>
        <begin position="53"/>
        <end position="70"/>
    </location>
</feature>
<dbReference type="Proteomes" id="UP000002204">
    <property type="component" value="Plasmid pREC1"/>
</dbReference>
<keyword evidence="1" id="KW-0472">Membrane</keyword>
<evidence type="ECO:0000256" key="1">
    <source>
        <dbReference type="SAM" id="Phobius"/>
    </source>
</evidence>
<gene>
    <name evidence="2" type="ordered locus">RER_pREC1-00070</name>
</gene>
<accession>Q3L965</accession>
<reference evidence="2 3" key="2">
    <citation type="journal article" date="2006" name="Environ. Microbiol.">
        <title>Sequence analysis of three plasmids harboured in Rhodococcus erythropolis strain PR4.</title>
        <authorList>
            <person name="Sekine M."/>
            <person name="Tanikawa S."/>
            <person name="Omata S."/>
            <person name="Saito M."/>
            <person name="Fujisawa T."/>
            <person name="Tsukatani N."/>
            <person name="Tajima T."/>
            <person name="Sekigawa T."/>
            <person name="Kosugi H."/>
            <person name="Matsuo Y."/>
            <person name="Nishiko R."/>
            <person name="Imamura K."/>
            <person name="Ito M."/>
            <person name="Narita H."/>
            <person name="Tago S."/>
            <person name="Fujita N."/>
            <person name="Harayama S."/>
        </authorList>
    </citation>
    <scope>NUCLEOTIDE SEQUENCE [LARGE SCALE GENOMIC DNA]</scope>
    <source>
        <strain evidence="3">PR4 / NBRC 100887</strain>
        <plasmid evidence="2 3">pREC1</plasmid>
    </source>
</reference>
<keyword evidence="1" id="KW-1133">Transmembrane helix</keyword>